<gene>
    <name evidence="2" type="ORF">SCD_n02810</name>
</gene>
<evidence type="ECO:0000313" key="2">
    <source>
        <dbReference type="EMBL" id="BAN36609.1"/>
    </source>
</evidence>
<reference evidence="2 3" key="1">
    <citation type="journal article" date="2012" name="Appl. Environ. Microbiol.">
        <title>Draft genome sequence of a psychrotolerant sulfur-oxidizing bacterium, Sulfuricella denitrificans skB26, and proteomic insights into cold adaptation.</title>
        <authorList>
            <person name="Watanabe T."/>
            <person name="Kojima H."/>
            <person name="Fukui M."/>
        </authorList>
    </citation>
    <scope>NUCLEOTIDE SEQUENCE [LARGE SCALE GENOMIC DNA]</scope>
    <source>
        <strain evidence="3">skB26</strain>
    </source>
</reference>
<evidence type="ECO:0000256" key="1">
    <source>
        <dbReference type="SAM" id="MobiDB-lite"/>
    </source>
</evidence>
<name>S6ANX9_SULDS</name>
<dbReference type="HOGENOM" id="CLU_085035_0_0_4"/>
<sequence>MSPLWRDQIRIGLSPSHVALLRFGKGLKPRLTAKVAVACPTGADATPWSSALTALDGLLSKPEWQHADASVVVSNGFARFQLLPWNEDIAGEEEQRSFARHKLATVYGDSSEWEIRIAEGNAGTENLACGMRLKLLDSITACCNKHGVRLRSLQPYLMAAYNRVRSELAQGNIWFAVTEPERVCVMRLDNGAWRSIHCRSLATDNPLAALVTVLEREQQLAGLDPQTDTTVLYAPGISAASLAAISKTKFKLVAPSSESNPDWRSDPQFAMAASA</sequence>
<keyword evidence="3" id="KW-1185">Reference proteome</keyword>
<dbReference type="RefSeq" id="WP_009207430.1">
    <property type="nucleotide sequence ID" value="NC_022357.1"/>
</dbReference>
<dbReference type="KEGG" id="sdr:SCD_n02810"/>
<dbReference type="EMBL" id="AP013066">
    <property type="protein sequence ID" value="BAN36609.1"/>
    <property type="molecule type" value="Genomic_DNA"/>
</dbReference>
<feature type="region of interest" description="Disordered" evidence="1">
    <location>
        <begin position="255"/>
        <end position="275"/>
    </location>
</feature>
<dbReference type="AlphaFoldDB" id="S6ANX9"/>
<protein>
    <submittedName>
        <fullName evidence="2">Uncharacterized protein</fullName>
    </submittedName>
</protein>
<proteinExistence type="predicted"/>
<accession>S6ANX9</accession>
<dbReference type="OrthoDB" id="9178860at2"/>
<dbReference type="Proteomes" id="UP000015559">
    <property type="component" value="Chromosome"/>
</dbReference>
<organism evidence="2 3">
    <name type="scientific">Sulfuricella denitrificans (strain DSM 22764 / NBRC 105220 / skB26)</name>
    <dbReference type="NCBI Taxonomy" id="1163617"/>
    <lineage>
        <taxon>Bacteria</taxon>
        <taxon>Pseudomonadati</taxon>
        <taxon>Pseudomonadota</taxon>
        <taxon>Betaproteobacteria</taxon>
        <taxon>Nitrosomonadales</taxon>
        <taxon>Sulfuricellaceae</taxon>
        <taxon>Sulfuricella</taxon>
    </lineage>
</organism>
<dbReference type="eggNOG" id="ENOG5031HF3">
    <property type="taxonomic scope" value="Bacteria"/>
</dbReference>
<dbReference type="STRING" id="1163617.SCD_n02810"/>
<evidence type="ECO:0000313" key="3">
    <source>
        <dbReference type="Proteomes" id="UP000015559"/>
    </source>
</evidence>